<proteinExistence type="predicted"/>
<evidence type="ECO:0000313" key="2">
    <source>
        <dbReference type="Proteomes" id="UP001627154"/>
    </source>
</evidence>
<comment type="caution">
    <text evidence="1">The sequence shown here is derived from an EMBL/GenBank/DDBJ whole genome shotgun (WGS) entry which is preliminary data.</text>
</comment>
<organism evidence="1 2">
    <name type="scientific">Trichogramma kaykai</name>
    <dbReference type="NCBI Taxonomy" id="54128"/>
    <lineage>
        <taxon>Eukaryota</taxon>
        <taxon>Metazoa</taxon>
        <taxon>Ecdysozoa</taxon>
        <taxon>Arthropoda</taxon>
        <taxon>Hexapoda</taxon>
        <taxon>Insecta</taxon>
        <taxon>Pterygota</taxon>
        <taxon>Neoptera</taxon>
        <taxon>Endopterygota</taxon>
        <taxon>Hymenoptera</taxon>
        <taxon>Apocrita</taxon>
        <taxon>Proctotrupomorpha</taxon>
        <taxon>Chalcidoidea</taxon>
        <taxon>Trichogrammatidae</taxon>
        <taxon>Trichogramma</taxon>
    </lineage>
</organism>
<sequence length="161" mass="18493">MNLANVKIDKITKVNFGKSKFSNFIVQLSHDSDLSSLTKIKTILHQVVRWEPLRKSQTYQCRNCQRINHTSANCFLGYRCVKCDQPHGPGTMDKTKIYCVNCEEFGHPASYRGCPYLKLASKVLKHISDKRATKITKIKETLLGNPSNNRIFTEKKAYERP</sequence>
<reference evidence="1 2" key="1">
    <citation type="journal article" date="2024" name="bioRxiv">
        <title>A reference genome for Trichogramma kaykai: A tiny desert-dwelling parasitoid wasp with competing sex-ratio distorters.</title>
        <authorList>
            <person name="Culotta J."/>
            <person name="Lindsey A.R."/>
        </authorList>
    </citation>
    <scope>NUCLEOTIDE SEQUENCE [LARGE SCALE GENOMIC DNA]</scope>
    <source>
        <strain evidence="1 2">KSX58</strain>
    </source>
</reference>
<gene>
    <name evidence="1" type="ORF">TKK_020311</name>
</gene>
<accession>A0ABD2VT73</accession>
<evidence type="ECO:0000313" key="1">
    <source>
        <dbReference type="EMBL" id="KAL3383962.1"/>
    </source>
</evidence>
<name>A0ABD2VT73_9HYME</name>
<evidence type="ECO:0008006" key="3">
    <source>
        <dbReference type="Google" id="ProtNLM"/>
    </source>
</evidence>
<protein>
    <recommendedName>
        <fullName evidence="3">Pre-C2HC domain-containing protein</fullName>
    </recommendedName>
</protein>
<keyword evidence="2" id="KW-1185">Reference proteome</keyword>
<dbReference type="Proteomes" id="UP001627154">
    <property type="component" value="Unassembled WGS sequence"/>
</dbReference>
<dbReference type="EMBL" id="JBJJXI010000181">
    <property type="protein sequence ID" value="KAL3383962.1"/>
    <property type="molecule type" value="Genomic_DNA"/>
</dbReference>
<dbReference type="AlphaFoldDB" id="A0ABD2VT73"/>